<keyword evidence="3 12" id="KW-0813">Transport</keyword>
<evidence type="ECO:0000256" key="9">
    <source>
        <dbReference type="ARBA" id="ARBA00022989"/>
    </source>
</evidence>
<dbReference type="GO" id="GO:0016682">
    <property type="term" value="F:oxidoreductase activity, acting on diphenols and related substances as donors, oxygen as acceptor"/>
    <property type="evidence" value="ECO:0007669"/>
    <property type="project" value="TreeGrafter"/>
</dbReference>
<evidence type="ECO:0000256" key="6">
    <source>
        <dbReference type="ARBA" id="ARBA00022692"/>
    </source>
</evidence>
<feature type="transmembrane region" description="Helical" evidence="12">
    <location>
        <begin position="184"/>
        <end position="204"/>
    </location>
</feature>
<keyword evidence="10 12" id="KW-0408">Iron</keyword>
<feature type="transmembrane region" description="Helical" evidence="12">
    <location>
        <begin position="362"/>
        <end position="383"/>
    </location>
</feature>
<keyword evidence="5 12" id="KW-0349">Heme</keyword>
<dbReference type="OrthoDB" id="9807042at2"/>
<comment type="subcellular location">
    <subcellularLocation>
        <location evidence="1">Cell membrane</location>
        <topology evidence="1">Multi-pass membrane protein</topology>
    </subcellularLocation>
</comment>
<comment type="similarity">
    <text evidence="2 12">Belongs to the cytochrome ubiquinol oxidase subunit 1 family.</text>
</comment>
<feature type="transmembrane region" description="Helical" evidence="12">
    <location>
        <begin position="20"/>
        <end position="41"/>
    </location>
</feature>
<evidence type="ECO:0000256" key="5">
    <source>
        <dbReference type="ARBA" id="ARBA00022617"/>
    </source>
</evidence>
<keyword evidence="7 12" id="KW-0479">Metal-binding</keyword>
<name>A0A1I2GP38_9ACTN</name>
<evidence type="ECO:0000313" key="13">
    <source>
        <dbReference type="EMBL" id="SFF18780.1"/>
    </source>
</evidence>
<dbReference type="GO" id="GO:0020037">
    <property type="term" value="F:heme binding"/>
    <property type="evidence" value="ECO:0007669"/>
    <property type="project" value="TreeGrafter"/>
</dbReference>
<dbReference type="PANTHER" id="PTHR30365:SF15">
    <property type="entry name" value="CYTOCHROME BD UBIQUINOL OXIDASE SUBUNIT 1"/>
    <property type="match status" value="1"/>
</dbReference>
<dbReference type="GO" id="GO:0005886">
    <property type="term" value="C:plasma membrane"/>
    <property type="evidence" value="ECO:0007669"/>
    <property type="project" value="UniProtKB-SubCell"/>
</dbReference>
<dbReference type="GO" id="GO:0046872">
    <property type="term" value="F:metal ion binding"/>
    <property type="evidence" value="ECO:0007669"/>
    <property type="project" value="UniProtKB-UniRule"/>
</dbReference>
<accession>A0A1I2GP38</accession>
<feature type="transmembrane region" description="Helical" evidence="12">
    <location>
        <begin position="412"/>
        <end position="435"/>
    </location>
</feature>
<evidence type="ECO:0000256" key="10">
    <source>
        <dbReference type="ARBA" id="ARBA00023004"/>
    </source>
</evidence>
<dbReference type="AlphaFoldDB" id="A0A1I2GP38"/>
<keyword evidence="8 12" id="KW-0249">Electron transport</keyword>
<dbReference type="GO" id="GO:0019646">
    <property type="term" value="P:aerobic electron transport chain"/>
    <property type="evidence" value="ECO:0007669"/>
    <property type="project" value="InterPro"/>
</dbReference>
<dbReference type="GO" id="GO:0070069">
    <property type="term" value="C:cytochrome complex"/>
    <property type="evidence" value="ECO:0007669"/>
    <property type="project" value="UniProtKB-UniRule"/>
</dbReference>
<dbReference type="GO" id="GO:0009055">
    <property type="term" value="F:electron transfer activity"/>
    <property type="evidence" value="ECO:0007669"/>
    <property type="project" value="UniProtKB-UniRule"/>
</dbReference>
<evidence type="ECO:0000256" key="1">
    <source>
        <dbReference type="ARBA" id="ARBA00004651"/>
    </source>
</evidence>
<feature type="transmembrane region" description="Helical" evidence="12">
    <location>
        <begin position="328"/>
        <end position="350"/>
    </location>
</feature>
<feature type="transmembrane region" description="Helical" evidence="12">
    <location>
        <begin position="53"/>
        <end position="71"/>
    </location>
</feature>
<dbReference type="STRING" id="35752.SAMN05421541_10718"/>
<keyword evidence="4 12" id="KW-1003">Cell membrane</keyword>
<feature type="transmembrane region" description="Helical" evidence="12">
    <location>
        <begin position="216"/>
        <end position="235"/>
    </location>
</feature>
<feature type="transmembrane region" description="Helical" evidence="12">
    <location>
        <begin position="127"/>
        <end position="150"/>
    </location>
</feature>
<dbReference type="EMBL" id="FONV01000007">
    <property type="protein sequence ID" value="SFF18780.1"/>
    <property type="molecule type" value="Genomic_DNA"/>
</dbReference>
<dbReference type="PIRSF" id="PIRSF006446">
    <property type="entry name" value="Cyt_quinol_oxidase_1"/>
    <property type="match status" value="1"/>
</dbReference>
<dbReference type="RefSeq" id="WP_093615841.1">
    <property type="nucleotide sequence ID" value="NZ_BOMT01000040.1"/>
</dbReference>
<keyword evidence="6 12" id="KW-0812">Transmembrane</keyword>
<dbReference type="PANTHER" id="PTHR30365">
    <property type="entry name" value="CYTOCHROME D UBIQUINOL OXIDASE"/>
    <property type="match status" value="1"/>
</dbReference>
<organism evidence="13 14">
    <name type="scientific">Actinoplanes philippinensis</name>
    <dbReference type="NCBI Taxonomy" id="35752"/>
    <lineage>
        <taxon>Bacteria</taxon>
        <taxon>Bacillati</taxon>
        <taxon>Actinomycetota</taxon>
        <taxon>Actinomycetes</taxon>
        <taxon>Micromonosporales</taxon>
        <taxon>Micromonosporaceae</taxon>
        <taxon>Actinoplanes</taxon>
    </lineage>
</organism>
<evidence type="ECO:0000256" key="11">
    <source>
        <dbReference type="ARBA" id="ARBA00023136"/>
    </source>
</evidence>
<keyword evidence="9 12" id="KW-1133">Transmembrane helix</keyword>
<gene>
    <name evidence="13" type="ORF">SAMN05421541_10718</name>
</gene>
<keyword evidence="11 12" id="KW-0472">Membrane</keyword>
<evidence type="ECO:0000256" key="4">
    <source>
        <dbReference type="ARBA" id="ARBA00022475"/>
    </source>
</evidence>
<evidence type="ECO:0000256" key="7">
    <source>
        <dbReference type="ARBA" id="ARBA00022723"/>
    </source>
</evidence>
<sequence length="460" mass="50143">MDALDLSRWQFGITTVYHFIFVPITIGLSALVAGLQTAWVRTGKERYLRATKFWGKLFLINFAIGVVTGIVQEFQFGMNWSAYSRFVGDIFGAPLAIEGLLAFFLESTFLGLWIFGWDRLPKRVHLATIWIASIGTMMSAYFILAANSWMQHPVGWTMGDGRAELTSIGAVLTNSTTLVTFPHTITACFLTAGALLLAVSAWHLRRGSQDDVFRPSLRLGAWVVLIAGLGVLITGDLQARVMTEQQPMKMAAAEALYETTSPASFSIFTVGSLDGSEELYSVRIPSLLSFMATGSPEGEVEGINDLQAAYQEKYGAGDYVPNVPVTYWSFRLMIGFGALAMMIAAAALWFTRGSRSPRSRWLWIAAVSTVAMPLLSNSFGWIFTEMGRQPWTVFGLFKTSESGSPSVSAGEAATGLIVLTVLYGILAVIEIGLFLKYAAAGAPEIAPETDEADKPLAFAY</sequence>
<reference evidence="13 14" key="1">
    <citation type="submission" date="2016-10" db="EMBL/GenBank/DDBJ databases">
        <authorList>
            <person name="de Groot N.N."/>
        </authorList>
    </citation>
    <scope>NUCLEOTIDE SEQUENCE [LARGE SCALE GENOMIC DNA]</scope>
    <source>
        <strain evidence="13 14">DSM 43019</strain>
    </source>
</reference>
<dbReference type="Pfam" id="PF01654">
    <property type="entry name" value="Cyt_bd_oxida_I"/>
    <property type="match status" value="1"/>
</dbReference>
<evidence type="ECO:0000313" key="14">
    <source>
        <dbReference type="Proteomes" id="UP000199645"/>
    </source>
</evidence>
<dbReference type="Proteomes" id="UP000199645">
    <property type="component" value="Unassembled WGS sequence"/>
</dbReference>
<proteinExistence type="inferred from homology"/>
<keyword evidence="14" id="KW-1185">Reference proteome</keyword>
<evidence type="ECO:0000256" key="8">
    <source>
        <dbReference type="ARBA" id="ARBA00022982"/>
    </source>
</evidence>
<protein>
    <submittedName>
        <fullName evidence="13">Cytochrome d ubiquinol oxidase subunit I</fullName>
    </submittedName>
</protein>
<dbReference type="InterPro" id="IPR002585">
    <property type="entry name" value="Cyt-d_ubiquinol_oxidase_su_1"/>
</dbReference>
<evidence type="ECO:0000256" key="12">
    <source>
        <dbReference type="PIRNR" id="PIRNR006446"/>
    </source>
</evidence>
<evidence type="ECO:0000256" key="3">
    <source>
        <dbReference type="ARBA" id="ARBA00022448"/>
    </source>
</evidence>
<evidence type="ECO:0000256" key="2">
    <source>
        <dbReference type="ARBA" id="ARBA00009819"/>
    </source>
</evidence>
<feature type="transmembrane region" description="Helical" evidence="12">
    <location>
        <begin position="91"/>
        <end position="115"/>
    </location>
</feature>